<dbReference type="SUPFAM" id="SSF58104">
    <property type="entry name" value="Methyl-accepting chemotaxis protein (MCP) signaling domain"/>
    <property type="match status" value="1"/>
</dbReference>
<dbReference type="EMBL" id="BSOJ01000012">
    <property type="protein sequence ID" value="GLR26230.1"/>
    <property type="molecule type" value="Genomic_DNA"/>
</dbReference>
<dbReference type="Gene3D" id="1.10.287.950">
    <property type="entry name" value="Methyl-accepting chemotaxis protein"/>
    <property type="match status" value="1"/>
</dbReference>
<sequence length="555" mass="59583">MKVSLTLVQKILAICGLCGIALGVSLGVVYGRIQAVQSIKTQSIDKMNQENQVILDILLANHETSRMAAGFKDVLLRGTVEADATKHTGEFNAHRATVVKLLDDIASLPLVKGNAEKLKEIQQWKATFIEVADKYAAQLALHQVGDPLQYQALDHAVRGIDRPVYKIGLSIQDHYIKEQAESAKAMSSDLGDMLNGLFLFLAVSMGLTLTVLVGALLWYARGLKSSLGAEPGELAAAADQIAQGELNTLTLQRHQPSQGSLAHAFESMRLNLVKLVGSMQQKADGLQRAVDNIKHQLDAVEEGASRQAEANSSMAASIEEMGASVSQLNDLSGNTYKAADESSQSTVKGLSIVSSTADNMEITARGADQLSQRIHQLGQQSENINRIIQVIEEIAEQTNLLALNAAIEAARAGEQGRGFAVVADEVRLLAERTTKSTSEIESMVANIQQGTREAVQEMSQWTERTKEGLEKVNEAKGLIQGLNTRAGDVKSLSSEVNSSLGEQSAVAQQLSENVERLAAQAEENAHCVQGIRSTLEELLAVSSALGKEASAFRLA</sequence>
<dbReference type="InterPro" id="IPR004089">
    <property type="entry name" value="MCPsignal_dom"/>
</dbReference>
<reference evidence="7" key="1">
    <citation type="journal article" date="2019" name="Int. J. Syst. Evol. Microbiol.">
        <title>The Global Catalogue of Microorganisms (GCM) 10K type strain sequencing project: providing services to taxonomists for standard genome sequencing and annotation.</title>
        <authorList>
            <consortium name="The Broad Institute Genomics Platform"/>
            <consortium name="The Broad Institute Genome Sequencing Center for Infectious Disease"/>
            <person name="Wu L."/>
            <person name="Ma J."/>
        </authorList>
    </citation>
    <scope>NUCLEOTIDE SEQUENCE [LARGE SCALE GENOMIC DNA]</scope>
    <source>
        <strain evidence="7">NBRC 105857</strain>
    </source>
</reference>
<evidence type="ECO:0000259" key="5">
    <source>
        <dbReference type="PROSITE" id="PS50111"/>
    </source>
</evidence>
<protein>
    <submittedName>
        <fullName evidence="6">Histidine kinase</fullName>
    </submittedName>
</protein>
<comment type="caution">
    <text evidence="6">The sequence shown here is derived from an EMBL/GenBank/DDBJ whole genome shotgun (WGS) entry which is preliminary data.</text>
</comment>
<keyword evidence="4" id="KW-0812">Transmembrane</keyword>
<keyword evidence="6" id="KW-0418">Kinase</keyword>
<proteinExistence type="inferred from homology"/>
<dbReference type="GO" id="GO:0016301">
    <property type="term" value="F:kinase activity"/>
    <property type="evidence" value="ECO:0007669"/>
    <property type="project" value="UniProtKB-KW"/>
</dbReference>
<evidence type="ECO:0000313" key="7">
    <source>
        <dbReference type="Proteomes" id="UP001156664"/>
    </source>
</evidence>
<dbReference type="Pfam" id="PF00015">
    <property type="entry name" value="MCPsignal"/>
    <property type="match status" value="1"/>
</dbReference>
<accession>A0ABQ5YR07</accession>
<evidence type="ECO:0000256" key="1">
    <source>
        <dbReference type="ARBA" id="ARBA00023224"/>
    </source>
</evidence>
<name>A0ABQ5YR07_9BURK</name>
<feature type="domain" description="Methyl-accepting transducer" evidence="5">
    <location>
        <begin position="282"/>
        <end position="518"/>
    </location>
</feature>
<keyword evidence="4" id="KW-1133">Transmembrane helix</keyword>
<organism evidence="6 7">
    <name type="scientific">Limnobacter litoralis</name>
    <dbReference type="NCBI Taxonomy" id="481366"/>
    <lineage>
        <taxon>Bacteria</taxon>
        <taxon>Pseudomonadati</taxon>
        <taxon>Pseudomonadota</taxon>
        <taxon>Betaproteobacteria</taxon>
        <taxon>Burkholderiales</taxon>
        <taxon>Burkholderiaceae</taxon>
        <taxon>Limnobacter</taxon>
    </lineage>
</organism>
<dbReference type="Proteomes" id="UP001156664">
    <property type="component" value="Unassembled WGS sequence"/>
</dbReference>
<evidence type="ECO:0000256" key="4">
    <source>
        <dbReference type="SAM" id="Phobius"/>
    </source>
</evidence>
<keyword evidence="6" id="KW-0808">Transferase</keyword>
<evidence type="ECO:0000256" key="3">
    <source>
        <dbReference type="PROSITE-ProRule" id="PRU00284"/>
    </source>
</evidence>
<dbReference type="SMART" id="SM00283">
    <property type="entry name" value="MA"/>
    <property type="match status" value="1"/>
</dbReference>
<keyword evidence="4" id="KW-0472">Membrane</keyword>
<dbReference type="InterPro" id="IPR004090">
    <property type="entry name" value="Chemotax_Me-accpt_rcpt"/>
</dbReference>
<dbReference type="PRINTS" id="PR00260">
    <property type="entry name" value="CHEMTRNSDUCR"/>
</dbReference>
<dbReference type="CDD" id="cd11386">
    <property type="entry name" value="MCP_signal"/>
    <property type="match status" value="1"/>
</dbReference>
<comment type="similarity">
    <text evidence="2">Belongs to the methyl-accepting chemotaxis (MCP) protein family.</text>
</comment>
<dbReference type="RefSeq" id="WP_284280730.1">
    <property type="nucleotide sequence ID" value="NZ_BSOJ01000012.1"/>
</dbReference>
<keyword evidence="7" id="KW-1185">Reference proteome</keyword>
<keyword evidence="1 3" id="KW-0807">Transducer</keyword>
<dbReference type="PANTHER" id="PTHR32089:SF112">
    <property type="entry name" value="LYSOZYME-LIKE PROTEIN-RELATED"/>
    <property type="match status" value="1"/>
</dbReference>
<evidence type="ECO:0000256" key="2">
    <source>
        <dbReference type="ARBA" id="ARBA00029447"/>
    </source>
</evidence>
<dbReference type="PANTHER" id="PTHR32089">
    <property type="entry name" value="METHYL-ACCEPTING CHEMOTAXIS PROTEIN MCPB"/>
    <property type="match status" value="1"/>
</dbReference>
<feature type="transmembrane region" description="Helical" evidence="4">
    <location>
        <begin position="197"/>
        <end position="219"/>
    </location>
</feature>
<gene>
    <name evidence="6" type="ORF">GCM10007875_13180</name>
</gene>
<dbReference type="PROSITE" id="PS50111">
    <property type="entry name" value="CHEMOTAXIS_TRANSDUC_2"/>
    <property type="match status" value="1"/>
</dbReference>
<evidence type="ECO:0000313" key="6">
    <source>
        <dbReference type="EMBL" id="GLR26230.1"/>
    </source>
</evidence>